<keyword evidence="1" id="KW-0645">Protease</keyword>
<sequence>MRTPFERATTVEALLNSLAQLKARLLEIDDLRHATDVLRWDQTTYMPPGGAAARGRQIATLTRLSHERFTDAEIGRLLDAAARETEALPYDSDEASLVRVTRREWELSVKIPTPLVAEMNEHNARSYQAWTTARPANDFNTVRPLLERTLELSRRMANCFPGYDHVADPLIDFSDYGMKAATVRSLFSTLRAGLVPIVRAITSRPEIDDSSLKRRTPEAEQIAFGLGVIRRFGYDFDRGRQDKTHHPFMTKFSLGDVRITTRIREDDLSDGLFATLHECGHALYEQGIDMGLEGTPLASGTSSGVHESQSRLWENLVGRSAGFWEFFYPEIQRSFPRQLGDVSRETFYAAINKVARSLIRVDADEVTYN</sequence>
<reference evidence="1 2" key="1">
    <citation type="journal article" date="2019" name="Nat. Microbiol.">
        <title>Mediterranean grassland soil C-N compound turnover is dependent on rainfall and depth, and is mediated by genomically divergent microorganisms.</title>
        <authorList>
            <person name="Diamond S."/>
            <person name="Andeer P.F."/>
            <person name="Li Z."/>
            <person name="Crits-Christoph A."/>
            <person name="Burstein D."/>
            <person name="Anantharaman K."/>
            <person name="Lane K.R."/>
            <person name="Thomas B.C."/>
            <person name="Pan C."/>
            <person name="Northen T.R."/>
            <person name="Banfield J.F."/>
        </authorList>
    </citation>
    <scope>NUCLEOTIDE SEQUENCE [LARGE SCALE GENOMIC DNA]</scope>
    <source>
        <strain evidence="1">WS_10</strain>
    </source>
</reference>
<feature type="non-terminal residue" evidence="1">
    <location>
        <position position="369"/>
    </location>
</feature>
<dbReference type="AlphaFoldDB" id="A0A538U539"/>
<protein>
    <submittedName>
        <fullName evidence="1">Carboxypeptidase M32</fullName>
    </submittedName>
</protein>
<dbReference type="Proteomes" id="UP000319836">
    <property type="component" value="Unassembled WGS sequence"/>
</dbReference>
<organism evidence="1 2">
    <name type="scientific">Eiseniibacteriota bacterium</name>
    <dbReference type="NCBI Taxonomy" id="2212470"/>
    <lineage>
        <taxon>Bacteria</taxon>
        <taxon>Candidatus Eiseniibacteriota</taxon>
    </lineage>
</organism>
<dbReference type="PANTHER" id="PTHR34217:SF1">
    <property type="entry name" value="CARBOXYPEPTIDASE 1"/>
    <property type="match status" value="1"/>
</dbReference>
<keyword evidence="1" id="KW-0121">Carboxypeptidase</keyword>
<evidence type="ECO:0000313" key="2">
    <source>
        <dbReference type="Proteomes" id="UP000319836"/>
    </source>
</evidence>
<dbReference type="GO" id="GO:0004181">
    <property type="term" value="F:metallocarboxypeptidase activity"/>
    <property type="evidence" value="ECO:0007669"/>
    <property type="project" value="InterPro"/>
</dbReference>
<accession>A0A538U539</accession>
<dbReference type="PRINTS" id="PR00998">
    <property type="entry name" value="CRBOXYPTASET"/>
</dbReference>
<dbReference type="CDD" id="cd06460">
    <property type="entry name" value="M32_Taq"/>
    <property type="match status" value="1"/>
</dbReference>
<dbReference type="GO" id="GO:0006508">
    <property type="term" value="P:proteolysis"/>
    <property type="evidence" value="ECO:0007669"/>
    <property type="project" value="InterPro"/>
</dbReference>
<dbReference type="InterPro" id="IPR001333">
    <property type="entry name" value="Peptidase_M32_Taq"/>
</dbReference>
<dbReference type="SUPFAM" id="SSF55486">
    <property type="entry name" value="Metalloproteases ('zincins'), catalytic domain"/>
    <property type="match status" value="1"/>
</dbReference>
<dbReference type="PROSITE" id="PS52034">
    <property type="entry name" value="PEPTIDASE_M32"/>
    <property type="match status" value="1"/>
</dbReference>
<proteinExistence type="predicted"/>
<evidence type="ECO:0000313" key="1">
    <source>
        <dbReference type="EMBL" id="TMQ71010.1"/>
    </source>
</evidence>
<name>A0A538U539_UNCEI</name>
<dbReference type="EMBL" id="VBPA01000161">
    <property type="protein sequence ID" value="TMQ71010.1"/>
    <property type="molecule type" value="Genomic_DNA"/>
</dbReference>
<dbReference type="Gene3D" id="1.10.1370.30">
    <property type="match status" value="1"/>
</dbReference>
<dbReference type="Pfam" id="PF02074">
    <property type="entry name" value="Peptidase_M32"/>
    <property type="match status" value="1"/>
</dbReference>
<keyword evidence="1" id="KW-0378">Hydrolase</keyword>
<comment type="caution">
    <text evidence="1">The sequence shown here is derived from an EMBL/GenBank/DDBJ whole genome shotgun (WGS) entry which is preliminary data.</text>
</comment>
<dbReference type="PANTHER" id="PTHR34217">
    <property type="entry name" value="METAL-DEPENDENT CARBOXYPEPTIDASE"/>
    <property type="match status" value="1"/>
</dbReference>
<gene>
    <name evidence="1" type="ORF">E6K80_06845</name>
</gene>